<proteinExistence type="predicted"/>
<dbReference type="AlphaFoldDB" id="A0A7N0T727"/>
<evidence type="ECO:0000313" key="5">
    <source>
        <dbReference type="EnsemblPlants" id="Kaladp0024s0560.1.v1.1"/>
    </source>
</evidence>
<keyword evidence="1" id="KW-0677">Repeat</keyword>
<reference evidence="5" key="1">
    <citation type="submission" date="2021-01" db="UniProtKB">
        <authorList>
            <consortium name="EnsemblPlants"/>
        </authorList>
    </citation>
    <scope>IDENTIFICATION</scope>
</reference>
<feature type="domain" description="RRM" evidence="4">
    <location>
        <begin position="261"/>
        <end position="330"/>
    </location>
</feature>
<dbReference type="InterPro" id="IPR000504">
    <property type="entry name" value="RRM_dom"/>
</dbReference>
<dbReference type="SMART" id="SM00360">
    <property type="entry name" value="RRM"/>
    <property type="match status" value="3"/>
</dbReference>
<evidence type="ECO:0000313" key="6">
    <source>
        <dbReference type="Proteomes" id="UP000594263"/>
    </source>
</evidence>
<keyword evidence="2 3" id="KW-0694">RNA-binding</keyword>
<evidence type="ECO:0000259" key="4">
    <source>
        <dbReference type="PROSITE" id="PS50102"/>
    </source>
</evidence>
<dbReference type="InterPro" id="IPR012677">
    <property type="entry name" value="Nucleotide-bd_a/b_plait_sf"/>
</dbReference>
<dbReference type="Gramene" id="Kaladp0024s0560.1.v1.1">
    <property type="protein sequence ID" value="Kaladp0024s0560.1.v1.1"/>
    <property type="gene ID" value="Kaladp0024s0560.v1.1"/>
</dbReference>
<dbReference type="Pfam" id="PF00076">
    <property type="entry name" value="RRM_1"/>
    <property type="match status" value="3"/>
</dbReference>
<evidence type="ECO:0000256" key="2">
    <source>
        <dbReference type="ARBA" id="ARBA00022884"/>
    </source>
</evidence>
<dbReference type="InterPro" id="IPR035979">
    <property type="entry name" value="RBD_domain_sf"/>
</dbReference>
<feature type="domain" description="RRM" evidence="4">
    <location>
        <begin position="158"/>
        <end position="235"/>
    </location>
</feature>
<protein>
    <recommendedName>
        <fullName evidence="4">RRM domain-containing protein</fullName>
    </recommendedName>
</protein>
<dbReference type="Gene3D" id="3.30.70.330">
    <property type="match status" value="3"/>
</dbReference>
<keyword evidence="6" id="KW-1185">Reference proteome</keyword>
<sequence>MAHIQVPIVVTNGAATIPIGAPASPFMIVLFVGDLDFSVTDLQFFDTLMRMAKLLKRLNYSCMNGKFIRIMYSNRDPTIRKSGVGNIFTMNVDKSVDHKALMETFSSFGNMISCKVELNFFSLSNGYGFVKFDNELFALMNDKQVFVEPYVYKKGKFNNVLVNSLSQIVSEEDMQKVFGEFGSTSNVAVMKDEEWKSMCFRYVKFKNAEDAAKAVGVLNGKTFDDKEWFVGEAVKKSEREVKLRGRFEQLRKETNDKTFGLNLYIKNLDDCIDDEKIKLLLSEFGTITSNKVTRDPSGVNSGTAFVIFSQTDEASKALAEMNGKMVGNKT</sequence>
<dbReference type="SUPFAM" id="SSF54928">
    <property type="entry name" value="RNA-binding domain, RBD"/>
    <property type="match status" value="2"/>
</dbReference>
<evidence type="ECO:0000256" key="3">
    <source>
        <dbReference type="PROSITE-ProRule" id="PRU00176"/>
    </source>
</evidence>
<organism evidence="5 6">
    <name type="scientific">Kalanchoe fedtschenkoi</name>
    <name type="common">Lavender scallops</name>
    <name type="synonym">South American air plant</name>
    <dbReference type="NCBI Taxonomy" id="63787"/>
    <lineage>
        <taxon>Eukaryota</taxon>
        <taxon>Viridiplantae</taxon>
        <taxon>Streptophyta</taxon>
        <taxon>Embryophyta</taxon>
        <taxon>Tracheophyta</taxon>
        <taxon>Spermatophyta</taxon>
        <taxon>Magnoliopsida</taxon>
        <taxon>eudicotyledons</taxon>
        <taxon>Gunneridae</taxon>
        <taxon>Pentapetalae</taxon>
        <taxon>Saxifragales</taxon>
        <taxon>Crassulaceae</taxon>
        <taxon>Kalanchoe</taxon>
    </lineage>
</organism>
<feature type="domain" description="RRM" evidence="4">
    <location>
        <begin position="85"/>
        <end position="135"/>
    </location>
</feature>
<dbReference type="GO" id="GO:0003723">
    <property type="term" value="F:RNA binding"/>
    <property type="evidence" value="ECO:0007669"/>
    <property type="project" value="UniProtKB-UniRule"/>
</dbReference>
<name>A0A7N0T727_KALFE</name>
<dbReference type="PROSITE" id="PS50102">
    <property type="entry name" value="RRM"/>
    <property type="match status" value="3"/>
</dbReference>
<accession>A0A7N0T727</accession>
<dbReference type="Proteomes" id="UP000594263">
    <property type="component" value="Unplaced"/>
</dbReference>
<evidence type="ECO:0000256" key="1">
    <source>
        <dbReference type="ARBA" id="ARBA00022737"/>
    </source>
</evidence>
<dbReference type="EnsemblPlants" id="Kaladp0024s0560.1.v1.1">
    <property type="protein sequence ID" value="Kaladp0024s0560.1.v1.1"/>
    <property type="gene ID" value="Kaladp0024s0560.v1.1"/>
</dbReference>
<dbReference type="PANTHER" id="PTHR24012">
    <property type="entry name" value="RNA BINDING PROTEIN"/>
    <property type="match status" value="1"/>
</dbReference>